<dbReference type="EMBL" id="JAUQSX010000002">
    <property type="protein sequence ID" value="MDO7845764.1"/>
    <property type="molecule type" value="Genomic_DNA"/>
</dbReference>
<evidence type="ECO:0000256" key="1">
    <source>
        <dbReference type="SAM" id="SignalP"/>
    </source>
</evidence>
<dbReference type="PANTHER" id="PTHR38477">
    <property type="entry name" value="HYPOTHETICAL EXPORTED PROTEIN"/>
    <property type="match status" value="1"/>
</dbReference>
<proteinExistence type="predicted"/>
<dbReference type="RefSeq" id="WP_305010453.1">
    <property type="nucleotide sequence ID" value="NZ_JAUQSX010000002.1"/>
</dbReference>
<name>A0ABT9A8S1_9BACT</name>
<sequence>MKARTIVGMLLGAGITAGPAAAQSVPAAVAALPEPARRVYYQAAFEQQAALLYAKLKLADTGLTLPVFREGLVGYYNLRRDSHRAGSPPVLTLIDFGRPSQQKRLWVIDVAHAKVLFHTLVAHGKASGGDVPVAFSNRDGSEMSSLGFYRTAPTTYTGKHGLSLKIQGLDPGFNSNAESRAVVVHGADYVCEDFVKAHGRLGRSQGCPALPVAETAAIVKTIRGGSVVYLHGPAGAGYRSQWLNLDTAAAAYAGLSMTGGEGQVN</sequence>
<feature type="signal peptide" evidence="1">
    <location>
        <begin position="1"/>
        <end position="22"/>
    </location>
</feature>
<keyword evidence="1" id="KW-0732">Signal</keyword>
<evidence type="ECO:0000313" key="2">
    <source>
        <dbReference type="EMBL" id="MDO7845764.1"/>
    </source>
</evidence>
<comment type="caution">
    <text evidence="2">The sequence shown here is derived from an EMBL/GenBank/DDBJ whole genome shotgun (WGS) entry which is preliminary data.</text>
</comment>
<feature type="chain" id="PRO_5045173274" evidence="1">
    <location>
        <begin position="23"/>
        <end position="265"/>
    </location>
</feature>
<keyword evidence="3" id="KW-1185">Reference proteome</keyword>
<dbReference type="Pfam" id="PF13645">
    <property type="entry name" value="YkuD_2"/>
    <property type="match status" value="1"/>
</dbReference>
<accession>A0ABT9A8S1</accession>
<evidence type="ECO:0000313" key="3">
    <source>
        <dbReference type="Proteomes" id="UP001167796"/>
    </source>
</evidence>
<dbReference type="Proteomes" id="UP001167796">
    <property type="component" value="Unassembled WGS sequence"/>
</dbReference>
<gene>
    <name evidence="2" type="ORF">Q5H92_05295</name>
</gene>
<dbReference type="InterPro" id="IPR032676">
    <property type="entry name" value="YkuD_2"/>
</dbReference>
<reference evidence="2" key="1">
    <citation type="submission" date="2023-07" db="EMBL/GenBank/DDBJ databases">
        <authorList>
            <person name="Kim M.K."/>
        </authorList>
    </citation>
    <scope>NUCLEOTIDE SEQUENCE</scope>
    <source>
        <strain evidence="2">M29</strain>
    </source>
</reference>
<protein>
    <submittedName>
        <fullName evidence="2">Murein L,D-transpeptidase catalytic domain family protein</fullName>
    </submittedName>
</protein>
<dbReference type="PANTHER" id="PTHR38477:SF1">
    <property type="entry name" value="MUREIN L,D-TRANSPEPTIDASE CATALYTIC DOMAIN FAMILY PROTEIN"/>
    <property type="match status" value="1"/>
</dbReference>
<organism evidence="2 3">
    <name type="scientific">Hymenobacter mellowenesis</name>
    <dbReference type="NCBI Taxonomy" id="3063995"/>
    <lineage>
        <taxon>Bacteria</taxon>
        <taxon>Pseudomonadati</taxon>
        <taxon>Bacteroidota</taxon>
        <taxon>Cytophagia</taxon>
        <taxon>Cytophagales</taxon>
        <taxon>Hymenobacteraceae</taxon>
        <taxon>Hymenobacter</taxon>
    </lineage>
</organism>